<dbReference type="PANTHER" id="PTHR38048:SF1">
    <property type="entry name" value="HEMERYTHRIN-LIKE DOMAIN-CONTAINING PROTEIN"/>
    <property type="match status" value="1"/>
</dbReference>
<dbReference type="CDD" id="cd12108">
    <property type="entry name" value="Hr-like"/>
    <property type="match status" value="1"/>
</dbReference>
<dbReference type="RefSeq" id="XP_023621583.1">
    <property type="nucleotide sequence ID" value="XM_023765815.1"/>
</dbReference>
<dbReference type="GeneID" id="35596024"/>
<gene>
    <name evidence="2" type="ORF">RCC_00659</name>
</gene>
<dbReference type="InterPro" id="IPR053206">
    <property type="entry name" value="Dimeric_xanthone_biosynth"/>
</dbReference>
<keyword evidence="3" id="KW-1185">Reference proteome</keyword>
<evidence type="ECO:0000259" key="1">
    <source>
        <dbReference type="Pfam" id="PF01814"/>
    </source>
</evidence>
<feature type="domain" description="Hemerythrin-like" evidence="1">
    <location>
        <begin position="39"/>
        <end position="164"/>
    </location>
</feature>
<dbReference type="PANTHER" id="PTHR38048">
    <property type="entry name" value="EXPRESSED PROTEIN"/>
    <property type="match status" value="1"/>
</dbReference>
<sequence length="187" mass="21710">MSEEGTTKKAESTVVADSKMEQKLPKLSAQDFRVYNRMAEHMDMFHNSFRQTWDMLHRACSSGRRPSGMSIRQFLAAGDQFAHHLTVHHGIEEQHIFPILAKKMPCFLPDQELLTQHKGIHEGLDRFEAYLRDCKTGERELRMEEMKEIMDSFGTVLWQHLDDEVKALGANNMRLYWTKGEMASLPI</sequence>
<dbReference type="InterPro" id="IPR012312">
    <property type="entry name" value="Hemerythrin-like"/>
</dbReference>
<dbReference type="AlphaFoldDB" id="A0A2D3UUS2"/>
<name>A0A2D3UUS2_9PEZI</name>
<accession>A0A2D3UUS2</accession>
<organism evidence="2 3">
    <name type="scientific">Ramularia collo-cygni</name>
    <dbReference type="NCBI Taxonomy" id="112498"/>
    <lineage>
        <taxon>Eukaryota</taxon>
        <taxon>Fungi</taxon>
        <taxon>Dikarya</taxon>
        <taxon>Ascomycota</taxon>
        <taxon>Pezizomycotina</taxon>
        <taxon>Dothideomycetes</taxon>
        <taxon>Dothideomycetidae</taxon>
        <taxon>Mycosphaerellales</taxon>
        <taxon>Mycosphaerellaceae</taxon>
        <taxon>Ramularia</taxon>
    </lineage>
</organism>
<evidence type="ECO:0000313" key="2">
    <source>
        <dbReference type="EMBL" id="CZT14686.1"/>
    </source>
</evidence>
<protein>
    <recommendedName>
        <fullName evidence="1">Hemerythrin-like domain-containing protein</fullName>
    </recommendedName>
</protein>
<proteinExistence type="predicted"/>
<dbReference type="Pfam" id="PF01814">
    <property type="entry name" value="Hemerythrin"/>
    <property type="match status" value="1"/>
</dbReference>
<evidence type="ECO:0000313" key="3">
    <source>
        <dbReference type="Proteomes" id="UP000225277"/>
    </source>
</evidence>
<dbReference type="OrthoDB" id="10044044at2759"/>
<dbReference type="Gene3D" id="1.20.120.520">
    <property type="entry name" value="nmb1532 protein domain like"/>
    <property type="match status" value="1"/>
</dbReference>
<dbReference type="STRING" id="112498.A0A2D3UUS2"/>
<reference evidence="2 3" key="1">
    <citation type="submission" date="2016-03" db="EMBL/GenBank/DDBJ databases">
        <authorList>
            <person name="Ploux O."/>
        </authorList>
    </citation>
    <scope>NUCLEOTIDE SEQUENCE [LARGE SCALE GENOMIC DNA]</scope>
    <source>
        <strain evidence="2 3">URUG2</strain>
    </source>
</reference>
<dbReference type="EMBL" id="FJUY01000001">
    <property type="protein sequence ID" value="CZT14686.1"/>
    <property type="molecule type" value="Genomic_DNA"/>
</dbReference>
<dbReference type="Proteomes" id="UP000225277">
    <property type="component" value="Unassembled WGS sequence"/>
</dbReference>